<evidence type="ECO:0000256" key="7">
    <source>
        <dbReference type="ARBA" id="ARBA00023239"/>
    </source>
</evidence>
<dbReference type="InterPro" id="IPR024083">
    <property type="entry name" value="Fumarase/histidase_N"/>
</dbReference>
<dbReference type="GO" id="GO:0044208">
    <property type="term" value="P:'de novo' AMP biosynthetic process"/>
    <property type="evidence" value="ECO:0007669"/>
    <property type="project" value="TreeGrafter"/>
</dbReference>
<dbReference type="InterPro" id="IPR000362">
    <property type="entry name" value="Fumarate_lyase_fam"/>
</dbReference>
<dbReference type="InterPro" id="IPR022761">
    <property type="entry name" value="Fumarate_lyase_N"/>
</dbReference>
<evidence type="ECO:0000256" key="12">
    <source>
        <dbReference type="RuleBase" id="RU361172"/>
    </source>
</evidence>
<evidence type="ECO:0000259" key="13">
    <source>
        <dbReference type="SMART" id="SM00998"/>
    </source>
</evidence>
<dbReference type="EC" id="4.3.2.2" evidence="4 11"/>
<dbReference type="GO" id="GO:0004018">
    <property type="term" value="F:N6-(1,2-dicarboxyethyl)AMP AMP-lyase (fumarate-forming) activity"/>
    <property type="evidence" value="ECO:0007669"/>
    <property type="project" value="UniProtKB-UniRule"/>
</dbReference>
<dbReference type="PANTHER" id="PTHR43172">
    <property type="entry name" value="ADENYLOSUCCINATE LYASE"/>
    <property type="match status" value="1"/>
</dbReference>
<dbReference type="PROSITE" id="PS00163">
    <property type="entry name" value="FUMARATE_LYASES"/>
    <property type="match status" value="1"/>
</dbReference>
<keyword evidence="7 12" id="KW-0456">Lyase</keyword>
<evidence type="ECO:0000256" key="9">
    <source>
        <dbReference type="ARBA" id="ARBA00030717"/>
    </source>
</evidence>
<keyword evidence="6 12" id="KW-0658">Purine biosynthesis</keyword>
<dbReference type="InterPro" id="IPR008948">
    <property type="entry name" value="L-Aspartase-like"/>
</dbReference>
<comment type="similarity">
    <text evidence="3 12">Belongs to the lyase 1 family. Adenylosuccinate lyase subfamily.</text>
</comment>
<dbReference type="PRINTS" id="PR00149">
    <property type="entry name" value="FUMRATELYASE"/>
</dbReference>
<dbReference type="AlphaFoldDB" id="A0A934KKQ5"/>
<dbReference type="InterPro" id="IPR019468">
    <property type="entry name" value="AdenyloSucc_lyase_C"/>
</dbReference>
<dbReference type="Pfam" id="PF10397">
    <property type="entry name" value="ADSL_C"/>
    <property type="match status" value="1"/>
</dbReference>
<evidence type="ECO:0000256" key="8">
    <source>
        <dbReference type="ARBA" id="ARBA00024477"/>
    </source>
</evidence>
<evidence type="ECO:0000313" key="15">
    <source>
        <dbReference type="Proteomes" id="UP000614410"/>
    </source>
</evidence>
<feature type="domain" description="Adenylosuccinate lyase C-terminal" evidence="13">
    <location>
        <begin position="348"/>
        <end position="428"/>
    </location>
</feature>
<proteinExistence type="inferred from homology"/>
<dbReference type="GO" id="GO:0070626">
    <property type="term" value="F:(S)-2-(5-amino-1-(5-phospho-D-ribosyl)imidazole-4-carboxamido) succinate lyase (fumarate-forming) activity"/>
    <property type="evidence" value="ECO:0007669"/>
    <property type="project" value="TreeGrafter"/>
</dbReference>
<dbReference type="SUPFAM" id="SSF48557">
    <property type="entry name" value="L-aspartase-like"/>
    <property type="match status" value="1"/>
</dbReference>
<evidence type="ECO:0000256" key="11">
    <source>
        <dbReference type="NCBIfam" id="TIGR00928"/>
    </source>
</evidence>
<evidence type="ECO:0000256" key="10">
    <source>
        <dbReference type="ARBA" id="ARBA00049115"/>
    </source>
</evidence>
<dbReference type="SMART" id="SM00998">
    <property type="entry name" value="ADSL_C"/>
    <property type="match status" value="1"/>
</dbReference>
<dbReference type="PANTHER" id="PTHR43172:SF1">
    <property type="entry name" value="ADENYLOSUCCINATE LYASE"/>
    <property type="match status" value="1"/>
</dbReference>
<accession>A0A934KKQ5</accession>
<evidence type="ECO:0000256" key="3">
    <source>
        <dbReference type="ARBA" id="ARBA00008273"/>
    </source>
</evidence>
<comment type="catalytic activity">
    <reaction evidence="8">
        <text>(2S)-2-[5-amino-1-(5-phospho-beta-D-ribosyl)imidazole-4-carboxamido]succinate = 5-amino-1-(5-phospho-beta-D-ribosyl)imidazole-4-carboxamide + fumarate</text>
        <dbReference type="Rhea" id="RHEA:23920"/>
        <dbReference type="ChEBI" id="CHEBI:29806"/>
        <dbReference type="ChEBI" id="CHEBI:58443"/>
        <dbReference type="ChEBI" id="CHEBI:58475"/>
        <dbReference type="EC" id="4.3.2.2"/>
    </reaction>
    <physiologicalReaction direction="left-to-right" evidence="8">
        <dbReference type="Rhea" id="RHEA:23921"/>
    </physiologicalReaction>
</comment>
<dbReference type="Gene3D" id="1.10.275.10">
    <property type="entry name" value="Fumarase/aspartase (N-terminal domain)"/>
    <property type="match status" value="1"/>
</dbReference>
<dbReference type="InterPro" id="IPR020557">
    <property type="entry name" value="Fumarate_lyase_CS"/>
</dbReference>
<evidence type="ECO:0000256" key="5">
    <source>
        <dbReference type="ARBA" id="ARBA00017058"/>
    </source>
</evidence>
<dbReference type="Proteomes" id="UP000614410">
    <property type="component" value="Unassembled WGS sequence"/>
</dbReference>
<evidence type="ECO:0000256" key="4">
    <source>
        <dbReference type="ARBA" id="ARBA00012339"/>
    </source>
</evidence>
<dbReference type="Gene3D" id="1.10.40.30">
    <property type="entry name" value="Fumarase/aspartase (C-terminal domain)"/>
    <property type="match status" value="1"/>
</dbReference>
<name>A0A934KKQ5_9BACT</name>
<evidence type="ECO:0000256" key="6">
    <source>
        <dbReference type="ARBA" id="ARBA00022755"/>
    </source>
</evidence>
<reference evidence="14 15" key="1">
    <citation type="submission" date="2020-10" db="EMBL/GenBank/DDBJ databases">
        <title>Ca. Dormibacterota MAGs.</title>
        <authorList>
            <person name="Montgomery K."/>
        </authorList>
    </citation>
    <scope>NUCLEOTIDE SEQUENCE [LARGE SCALE GENOMIC DNA]</scope>
    <source>
        <strain evidence="14">Mitchell_Peninsula_5</strain>
    </source>
</reference>
<dbReference type="InterPro" id="IPR004769">
    <property type="entry name" value="Pur_lyase"/>
</dbReference>
<gene>
    <name evidence="14" type="ORF">JF887_03930</name>
</gene>
<evidence type="ECO:0000256" key="2">
    <source>
        <dbReference type="ARBA" id="ARBA00004734"/>
    </source>
</evidence>
<comment type="caution">
    <text evidence="14">The sequence shown here is derived from an EMBL/GenBank/DDBJ whole genome shotgun (WGS) entry which is preliminary data.</text>
</comment>
<comment type="catalytic activity">
    <reaction evidence="10">
        <text>N(6)-(1,2-dicarboxyethyl)-AMP = fumarate + AMP</text>
        <dbReference type="Rhea" id="RHEA:16853"/>
        <dbReference type="ChEBI" id="CHEBI:29806"/>
        <dbReference type="ChEBI" id="CHEBI:57567"/>
        <dbReference type="ChEBI" id="CHEBI:456215"/>
        <dbReference type="EC" id="4.3.2.2"/>
    </reaction>
    <physiologicalReaction direction="left-to-right" evidence="10">
        <dbReference type="Rhea" id="RHEA:16854"/>
    </physiologicalReaction>
</comment>
<sequence length="457" mass="49422">MIPRYTPVEIAAIFSDESRLQRWLDIELLASEGWAEIGRIPKDVLPALRTARIDVDRINELEAEQGHDVAAFISAVQETIGDEGRFIHLGLTSSDIVDTALATQLRDAAAIIDADAAELETALRTQAERHRTTLMMGRTHGVHAEPLTLGVKLANHYDEVRRSRERLRAATAEVAVGQISGAVGTHASVSPKVEEHVCKGLGLTVAPAATQVLARDRHASFVSAMAILGAVLERLATTIRLLQITEVDEAEEPFSERQKGSSAMPHKRNPILCERICGIARVLRGHAMTALDDVALWHERDISHSSAERVILPDACALTAYALRLSTRVVSGLRVKPENMSAHVNAFGGVVFSQRILGALIVEAGWPRERAYRTVQALARRARDGEGGFRDLVVADPAVSAALGEHLSNAFDPQAFLRQIDDTYTRLGLSTQQSTTPAIEAALSELAVEAGVGGGQL</sequence>
<comment type="pathway">
    <text evidence="1 12">Purine metabolism; IMP biosynthesis via de novo pathway; 5-amino-1-(5-phospho-D-ribosyl)imidazole-4-carboxamide from 5-amino-1-(5-phospho-D-ribosyl)imidazole-4-carboxylate: step 2/2.</text>
</comment>
<dbReference type="NCBIfam" id="TIGR00928">
    <property type="entry name" value="purB"/>
    <property type="match status" value="1"/>
</dbReference>
<comment type="pathway">
    <text evidence="2 12">Purine metabolism; AMP biosynthesis via de novo pathway; AMP from IMP: step 2/2.</text>
</comment>
<dbReference type="EMBL" id="JAEKNN010000019">
    <property type="protein sequence ID" value="MBJ7608568.1"/>
    <property type="molecule type" value="Genomic_DNA"/>
</dbReference>
<evidence type="ECO:0000313" key="14">
    <source>
        <dbReference type="EMBL" id="MBJ7608568.1"/>
    </source>
</evidence>
<evidence type="ECO:0000256" key="1">
    <source>
        <dbReference type="ARBA" id="ARBA00004706"/>
    </source>
</evidence>
<dbReference type="CDD" id="cd01360">
    <property type="entry name" value="Adenylsuccinate_lyase_1"/>
    <property type="match status" value="1"/>
</dbReference>
<organism evidence="14 15">
    <name type="scientific">Candidatus Amunia macphersoniae</name>
    <dbReference type="NCBI Taxonomy" id="3127014"/>
    <lineage>
        <taxon>Bacteria</taxon>
        <taxon>Bacillati</taxon>
        <taxon>Candidatus Dormiibacterota</taxon>
        <taxon>Candidatus Dormibacteria</taxon>
        <taxon>Candidatus Aeolococcales</taxon>
        <taxon>Candidatus Aeolococcaceae</taxon>
        <taxon>Candidatus Amunia</taxon>
    </lineage>
</organism>
<protein>
    <recommendedName>
        <fullName evidence="5 11">Adenylosuccinate lyase</fullName>
        <shortName evidence="12">ASL</shortName>
        <ecNumber evidence="4 11">4.3.2.2</ecNumber>
    </recommendedName>
    <alternativeName>
        <fullName evidence="9 12">Adenylosuccinase</fullName>
    </alternativeName>
</protein>
<dbReference type="PRINTS" id="PR00145">
    <property type="entry name" value="ARGSUCLYASE"/>
</dbReference>
<dbReference type="FunFam" id="1.20.200.10:FF:000008">
    <property type="entry name" value="Adenylosuccinate lyase"/>
    <property type="match status" value="1"/>
</dbReference>
<dbReference type="Pfam" id="PF00206">
    <property type="entry name" value="Lyase_1"/>
    <property type="match status" value="1"/>
</dbReference>
<dbReference type="Gene3D" id="1.20.200.10">
    <property type="entry name" value="Fumarase/aspartase (Central domain)"/>
    <property type="match status" value="1"/>
</dbReference>
<dbReference type="GO" id="GO:0005829">
    <property type="term" value="C:cytosol"/>
    <property type="evidence" value="ECO:0007669"/>
    <property type="project" value="TreeGrafter"/>
</dbReference>